<comment type="caution">
    <text evidence="3">The sequence shown here is derived from an EMBL/GenBank/DDBJ whole genome shotgun (WGS) entry which is preliminary data.</text>
</comment>
<feature type="compositionally biased region" description="Polar residues" evidence="2">
    <location>
        <begin position="937"/>
        <end position="949"/>
    </location>
</feature>
<dbReference type="EMBL" id="CAJOBC010000786">
    <property type="protein sequence ID" value="CAF3625834.1"/>
    <property type="molecule type" value="Genomic_DNA"/>
</dbReference>
<keyword evidence="1" id="KW-0175">Coiled coil</keyword>
<name>A0A813VDH5_9BILA</name>
<dbReference type="EMBL" id="CAJNOQ010000787">
    <property type="protein sequence ID" value="CAF0838661.1"/>
    <property type="molecule type" value="Genomic_DNA"/>
</dbReference>
<feature type="compositionally biased region" description="Polar residues" evidence="2">
    <location>
        <begin position="1"/>
        <end position="35"/>
    </location>
</feature>
<feature type="region of interest" description="Disordered" evidence="2">
    <location>
        <begin position="937"/>
        <end position="961"/>
    </location>
</feature>
<dbReference type="OrthoDB" id="10015391at2759"/>
<protein>
    <submittedName>
        <fullName evidence="3">Uncharacterized protein</fullName>
    </submittedName>
</protein>
<feature type="region of interest" description="Disordered" evidence="2">
    <location>
        <begin position="1"/>
        <end position="49"/>
    </location>
</feature>
<organism evidence="3 5">
    <name type="scientific">Didymodactylos carnosus</name>
    <dbReference type="NCBI Taxonomy" id="1234261"/>
    <lineage>
        <taxon>Eukaryota</taxon>
        <taxon>Metazoa</taxon>
        <taxon>Spiralia</taxon>
        <taxon>Gnathifera</taxon>
        <taxon>Rotifera</taxon>
        <taxon>Eurotatoria</taxon>
        <taxon>Bdelloidea</taxon>
        <taxon>Philodinida</taxon>
        <taxon>Philodinidae</taxon>
        <taxon>Didymodactylos</taxon>
    </lineage>
</organism>
<evidence type="ECO:0000313" key="3">
    <source>
        <dbReference type="EMBL" id="CAF0838661.1"/>
    </source>
</evidence>
<sequence>MQNAKSLSNRNKSHDNSNSGLTADSKCSTLRISSNDESDKSMSPNGDLLSHLPAIQQKIDEIQDKQREMEDKIHVMQKMTVNQQSFDNYVEHYYNKLQKTAFSLTPTGKTNASNISPLADITDQQPMEEIQDVMINKSDIYIFIQNNQQYLDYYTNLQTLKSKYIEYQEFIDEKINFFKTFLFCLYTDTRDWKILAHRLYRVDRQINLLNNYQMRQSIQHVFKPILENFIKFVKYLIILQVKQEQVFTTVNTIARAQLSDDSSDNNINEVVSHLTQEDCIDRLNSDKELRTMLSMLKNNIRELKELVLNTKQCFDICKTNADILDTLIDYIDDIKIDDKHFITVLNVYDQERARLMKLKWDIVQKPDKQELFNIKQYVDKQIQKLVELNKQNAKQLEKMITMKQANPGTRRIRNLLEDEQDKRQQEQTPLNRGIGKKRMNVWQSSRPYITFDLDNIRKYQRQALLRTPCGTIPLYRRQAWIHQIIGHDLVDVFSICKNVDRHGRKEIKGGQHANSETFTTQKELTILGTDNKLYRGRIDSCKMALPQQKRHAKVRKQAAGDVQIPGTAQTNVSTVKEHNINLEEFDFTIRTLADEYLFEYFDWRAQFDEQDLPKELQEDLFQHWKTVVCDDRPCTCTGECDEKFLNDEEQKTSPIRTINDAGEKYDTMCLCSDCSCECEKYINDGSDDSLCICSECSCKCLKKCSREFSNSDSKLSINEESTVNVLLQQQNSTLEQPSLIYKSSCCDDLPLVKVHHQCECNDVEDEDQKYDEVADQVKQPGQATNQEGRLCTNHEDISNVEKTFLMSECFDGKRDRWTDQFDIYQANDTLPMEFDKWIHSVTNGTHESWNPTRIQTAPVTYAQEHGTECVFCEKLKLDDPAETRQRLMSKLCKERENELIKRALEASVSHLNERKTMEISHRSSIMFLKRFTTMTEPQSSPTSIVSSTAFEKDSQKQELKPRRKMARNILKEKSFTLIGSKPVVRPVD</sequence>
<proteinExistence type="predicted"/>
<accession>A0A813VDH5</accession>
<evidence type="ECO:0000313" key="5">
    <source>
        <dbReference type="Proteomes" id="UP000663829"/>
    </source>
</evidence>
<feature type="coiled-coil region" evidence="1">
    <location>
        <begin position="52"/>
        <end position="79"/>
    </location>
</feature>
<dbReference type="AlphaFoldDB" id="A0A813VDH5"/>
<reference evidence="3" key="1">
    <citation type="submission" date="2021-02" db="EMBL/GenBank/DDBJ databases">
        <authorList>
            <person name="Nowell W R."/>
        </authorList>
    </citation>
    <scope>NUCLEOTIDE SEQUENCE</scope>
</reference>
<dbReference type="Proteomes" id="UP000663829">
    <property type="component" value="Unassembled WGS sequence"/>
</dbReference>
<feature type="compositionally biased region" description="Basic and acidic residues" evidence="2">
    <location>
        <begin position="950"/>
        <end position="960"/>
    </location>
</feature>
<gene>
    <name evidence="3" type="ORF">GPM918_LOCUS5444</name>
    <name evidence="4" type="ORF">SRO942_LOCUS5438</name>
</gene>
<evidence type="ECO:0000256" key="2">
    <source>
        <dbReference type="SAM" id="MobiDB-lite"/>
    </source>
</evidence>
<keyword evidence="5" id="KW-1185">Reference proteome</keyword>
<dbReference type="Proteomes" id="UP000681722">
    <property type="component" value="Unassembled WGS sequence"/>
</dbReference>
<evidence type="ECO:0000256" key="1">
    <source>
        <dbReference type="SAM" id="Coils"/>
    </source>
</evidence>
<evidence type="ECO:0000313" key="4">
    <source>
        <dbReference type="EMBL" id="CAF3625834.1"/>
    </source>
</evidence>